<reference evidence="12" key="2">
    <citation type="submission" date="2018-03" db="EMBL/GenBank/DDBJ databases">
        <authorList>
            <person name="Batty M. E."/>
            <person name="Batty M E."/>
        </authorList>
    </citation>
    <scope>NUCLEOTIDE SEQUENCE [LARGE SCALE GENOMIC DNA]</scope>
    <source>
        <strain evidence="12">Gilliam</strain>
    </source>
</reference>
<dbReference type="PANTHER" id="PTHR42681:SF1">
    <property type="entry name" value="MALONYL-COA-ACYL CARRIER PROTEIN TRANSACYLASE, MITOCHONDRIAL"/>
    <property type="match status" value="1"/>
</dbReference>
<dbReference type="EC" id="2.3.1.39" evidence="1 6"/>
<evidence type="ECO:0000256" key="4">
    <source>
        <dbReference type="ARBA" id="ARBA00023315"/>
    </source>
</evidence>
<evidence type="ECO:0000256" key="5">
    <source>
        <dbReference type="ARBA" id="ARBA00048462"/>
    </source>
</evidence>
<evidence type="ECO:0000313" key="11">
    <source>
        <dbReference type="Proteomes" id="UP000033769"/>
    </source>
</evidence>
<feature type="domain" description="Malonyl-CoA:ACP transacylase (MAT)" evidence="8">
    <location>
        <begin position="6"/>
        <end position="294"/>
    </location>
</feature>
<evidence type="ECO:0000313" key="12">
    <source>
        <dbReference type="Proteomes" id="UP000244959"/>
    </source>
</evidence>
<evidence type="ECO:0000256" key="2">
    <source>
        <dbReference type="ARBA" id="ARBA00018953"/>
    </source>
</evidence>
<dbReference type="RefSeq" id="WP_047220182.1">
    <property type="nucleotide sequence ID" value="NZ_LS398551.1"/>
</dbReference>
<dbReference type="EMBL" id="LS398551">
    <property type="protein sequence ID" value="SPR09263.1"/>
    <property type="molecule type" value="Genomic_DNA"/>
</dbReference>
<reference evidence="9 11" key="1">
    <citation type="submission" date="2015-02" db="EMBL/GenBank/DDBJ databases">
        <title>Genome Sequencing of Rickettsiales.</title>
        <authorList>
            <person name="Daugherty S.C."/>
            <person name="Su Q."/>
            <person name="Abolude K."/>
            <person name="Beier-Sexton M."/>
            <person name="Carlyon J.A."/>
            <person name="Carter R."/>
            <person name="Day N.P."/>
            <person name="Dumler S.J."/>
            <person name="Dyachenko V."/>
            <person name="Godinez A."/>
            <person name="Kurtti T.J."/>
            <person name="Lichay M."/>
            <person name="Mullins K.E."/>
            <person name="Ott S."/>
            <person name="Pappas-Brown V."/>
            <person name="Paris D.H."/>
            <person name="Patel P."/>
            <person name="Richards A.L."/>
            <person name="Sadzewicz L."/>
            <person name="Sears K."/>
            <person name="Seidman D."/>
            <person name="Sengamalay N."/>
            <person name="Stenos J."/>
            <person name="Tallon L.J."/>
            <person name="Vincent G."/>
            <person name="Fraser C.M."/>
            <person name="Munderloh U."/>
            <person name="Dunning-Hotopp J.C."/>
        </authorList>
    </citation>
    <scope>NUCLEOTIDE SEQUENCE [LARGE SCALE GENOMIC DNA]</scope>
    <source>
        <strain evidence="9 11">Gilliam</strain>
    </source>
</reference>
<organism evidence="9 11">
    <name type="scientific">Orientia tsutsugamushi str. Gilliam</name>
    <dbReference type="NCBI Taxonomy" id="1359184"/>
    <lineage>
        <taxon>Bacteria</taxon>
        <taxon>Pseudomonadati</taxon>
        <taxon>Pseudomonadota</taxon>
        <taxon>Alphaproteobacteria</taxon>
        <taxon>Rickettsiales</taxon>
        <taxon>Rickettsiaceae</taxon>
        <taxon>Rickettsieae</taxon>
        <taxon>Orientia</taxon>
    </lineage>
</organism>
<reference evidence="10" key="3">
    <citation type="submission" date="2018-03" db="EMBL/GenBank/DDBJ databases">
        <authorList>
            <person name="Keele B.F."/>
        </authorList>
    </citation>
    <scope>NUCLEOTIDE SEQUENCE [LARGE SCALE GENOMIC DNA]</scope>
    <source>
        <strain evidence="10">Gilliam</strain>
    </source>
</reference>
<keyword evidence="3 6" id="KW-0808">Transferase</keyword>
<dbReference type="EMBL" id="LANO01000002">
    <property type="protein sequence ID" value="KJV54028.1"/>
    <property type="molecule type" value="Genomic_DNA"/>
</dbReference>
<accession>A0A0F3ME16</accession>
<dbReference type="SUPFAM" id="SSF52151">
    <property type="entry name" value="FabD/lysophospholipase-like"/>
    <property type="match status" value="1"/>
</dbReference>
<dbReference type="GO" id="GO:0006633">
    <property type="term" value="P:fatty acid biosynthetic process"/>
    <property type="evidence" value="ECO:0007669"/>
    <property type="project" value="TreeGrafter"/>
</dbReference>
<name>A0A0F3ME16_ORITS</name>
<evidence type="ECO:0000256" key="3">
    <source>
        <dbReference type="ARBA" id="ARBA00022679"/>
    </source>
</evidence>
<dbReference type="Proteomes" id="UP000244959">
    <property type="component" value="Chromosome I"/>
</dbReference>
<dbReference type="InterPro" id="IPR014043">
    <property type="entry name" value="Acyl_transferase_dom"/>
</dbReference>
<dbReference type="InterPro" id="IPR001227">
    <property type="entry name" value="Ac_transferase_dom_sf"/>
</dbReference>
<evidence type="ECO:0000256" key="1">
    <source>
        <dbReference type="ARBA" id="ARBA00013258"/>
    </source>
</evidence>
<feature type="active site" evidence="7">
    <location>
        <position position="203"/>
    </location>
</feature>
<dbReference type="GO" id="GO:0004314">
    <property type="term" value="F:[acyl-carrier-protein] S-malonyltransferase activity"/>
    <property type="evidence" value="ECO:0007669"/>
    <property type="project" value="UniProtKB-EC"/>
</dbReference>
<dbReference type="InterPro" id="IPR016035">
    <property type="entry name" value="Acyl_Trfase/lysoPLipase"/>
</dbReference>
<dbReference type="InterPro" id="IPR024925">
    <property type="entry name" value="Malonyl_CoA-ACP_transAc"/>
</dbReference>
<comment type="similarity">
    <text evidence="6">Belongs to the fabD family.</text>
</comment>
<gene>
    <name evidence="9" type="primary">fabD</name>
    <name evidence="10" type="ORF">GILLIAM_01845</name>
    <name evidence="9" type="ORF">OTSGILL_0306</name>
</gene>
<dbReference type="PIRSF" id="PIRSF000446">
    <property type="entry name" value="Mct"/>
    <property type="match status" value="1"/>
</dbReference>
<dbReference type="SUPFAM" id="SSF55048">
    <property type="entry name" value="Probable ACP-binding domain of malonyl-CoA ACP transacylase"/>
    <property type="match status" value="1"/>
</dbReference>
<dbReference type="Gene3D" id="3.30.70.250">
    <property type="entry name" value="Malonyl-CoA ACP transacylase, ACP-binding"/>
    <property type="match status" value="1"/>
</dbReference>
<dbReference type="PANTHER" id="PTHR42681">
    <property type="entry name" value="MALONYL-COA-ACYL CARRIER PROTEIN TRANSACYLASE, MITOCHONDRIAL"/>
    <property type="match status" value="1"/>
</dbReference>
<evidence type="ECO:0000259" key="8">
    <source>
        <dbReference type="SMART" id="SM00827"/>
    </source>
</evidence>
<dbReference type="Proteomes" id="UP000033769">
    <property type="component" value="Unassembled WGS sequence"/>
</dbReference>
<evidence type="ECO:0000313" key="9">
    <source>
        <dbReference type="EMBL" id="KJV54028.1"/>
    </source>
</evidence>
<keyword evidence="12" id="KW-1185">Reference proteome</keyword>
<keyword evidence="4 6" id="KW-0012">Acyltransferase</keyword>
<dbReference type="Pfam" id="PF00698">
    <property type="entry name" value="Acyl_transf_1"/>
    <property type="match status" value="1"/>
</dbReference>
<dbReference type="InterPro" id="IPR016036">
    <property type="entry name" value="Malonyl_transacylase_ACP-bd"/>
</dbReference>
<dbReference type="Gene3D" id="3.40.366.10">
    <property type="entry name" value="Malonyl-Coenzyme A Acyl Carrier Protein, domain 2"/>
    <property type="match status" value="1"/>
</dbReference>
<dbReference type="PATRIC" id="fig|1359184.3.peg.868"/>
<proteinExistence type="inferred from homology"/>
<evidence type="ECO:0000313" key="10">
    <source>
        <dbReference type="EMBL" id="SPR09263.1"/>
    </source>
</evidence>
<evidence type="ECO:0000256" key="6">
    <source>
        <dbReference type="PIRNR" id="PIRNR000446"/>
    </source>
</evidence>
<sequence>MYTVFVFPGQGVQFVGMGKDLYDNFPVARDVFHEVNDIIAEKLTDIIFNGPISTLTLTKNAQLAIMAVSMATIRVLEQQAAMKCYQIADYVAGHSLGEYSALCSAGALSLDEVTKILKVRADAMHAVASRCDGSMAACLDVTMEELNPILDYCSTIGVCEIANDNILGQIVISGHTTAINLAMNMLRAQGKKAIKLNVSGPFHCSLMAEATSIFRQAIDKVNIKPTKMIIVANYSANIVTKPIDIKNCLIRQIEGKVRWRKTLDLLQQKNVSKLVEIGPGKVLINLAKKGQYTFKCSSINSIFEIDAFLNNI</sequence>
<evidence type="ECO:0000256" key="7">
    <source>
        <dbReference type="PIRSR" id="PIRSR000446-1"/>
    </source>
</evidence>
<comment type="catalytic activity">
    <reaction evidence="5 6">
        <text>holo-[ACP] + malonyl-CoA = malonyl-[ACP] + CoA</text>
        <dbReference type="Rhea" id="RHEA:41792"/>
        <dbReference type="Rhea" id="RHEA-COMP:9623"/>
        <dbReference type="Rhea" id="RHEA-COMP:9685"/>
        <dbReference type="ChEBI" id="CHEBI:57287"/>
        <dbReference type="ChEBI" id="CHEBI:57384"/>
        <dbReference type="ChEBI" id="CHEBI:64479"/>
        <dbReference type="ChEBI" id="CHEBI:78449"/>
        <dbReference type="EC" id="2.3.1.39"/>
    </reaction>
</comment>
<dbReference type="SMART" id="SM00827">
    <property type="entry name" value="PKS_AT"/>
    <property type="match status" value="1"/>
</dbReference>
<protein>
    <recommendedName>
        <fullName evidence="2 6">Malonyl CoA-acyl carrier protein transacylase</fullName>
        <ecNumber evidence="1 6">2.3.1.39</ecNumber>
    </recommendedName>
</protein>
<feature type="active site" evidence="7">
    <location>
        <position position="95"/>
    </location>
</feature>
<dbReference type="AlphaFoldDB" id="A0A0F3ME16"/>
<dbReference type="InterPro" id="IPR050858">
    <property type="entry name" value="Mal-CoA-ACP_Trans/PKS_FabD"/>
</dbReference>